<dbReference type="Proteomes" id="UP000438760">
    <property type="component" value="Unassembled WGS sequence"/>
</dbReference>
<proteinExistence type="predicted"/>
<protein>
    <submittedName>
        <fullName evidence="1">Uncharacterized protein</fullName>
    </submittedName>
</protein>
<reference evidence="1 2" key="1">
    <citation type="submission" date="2019-11" db="EMBL/GenBank/DDBJ databases">
        <title>Genome of Strain BIT-d1.</title>
        <authorList>
            <person name="Yang Y."/>
        </authorList>
    </citation>
    <scope>NUCLEOTIDE SEQUENCE [LARGE SCALE GENOMIC DNA]</scope>
    <source>
        <strain evidence="1 2">BIT-d1</strain>
    </source>
</reference>
<dbReference type="AlphaFoldDB" id="A0A6I3LR45"/>
<name>A0A6I3LR45_9FLAO</name>
<evidence type="ECO:0000313" key="1">
    <source>
        <dbReference type="EMBL" id="MTG98642.1"/>
    </source>
</evidence>
<sequence>MTRSYYLLEPERKGFPPLLYHSTDFELLTNEDVVQEMDWLADPEDYRR</sequence>
<evidence type="ECO:0000313" key="2">
    <source>
        <dbReference type="Proteomes" id="UP000438760"/>
    </source>
</evidence>
<accession>A0A6I3LR45</accession>
<gene>
    <name evidence="1" type="ORF">GJV76_10970</name>
</gene>
<dbReference type="EMBL" id="WMJX01000024">
    <property type="protein sequence ID" value="MTG98642.1"/>
    <property type="molecule type" value="Genomic_DNA"/>
</dbReference>
<comment type="caution">
    <text evidence="1">The sequence shown here is derived from an EMBL/GenBank/DDBJ whole genome shotgun (WGS) entry which is preliminary data.</text>
</comment>
<keyword evidence="2" id="KW-1185">Reference proteome</keyword>
<organism evidence="1 2">
    <name type="scientific">Myroides albus</name>
    <dbReference type="NCBI Taxonomy" id="2562892"/>
    <lineage>
        <taxon>Bacteria</taxon>
        <taxon>Pseudomonadati</taxon>
        <taxon>Bacteroidota</taxon>
        <taxon>Flavobacteriia</taxon>
        <taxon>Flavobacteriales</taxon>
        <taxon>Flavobacteriaceae</taxon>
        <taxon>Myroides</taxon>
    </lineage>
</organism>
<dbReference type="RefSeq" id="WP_155092663.1">
    <property type="nucleotide sequence ID" value="NZ_CP102754.1"/>
</dbReference>